<reference evidence="11 12" key="2">
    <citation type="journal article" date="2019" name="Nat. Med.">
        <title>A library of human gut bacterial isolates paired with longitudinal multiomics data enables mechanistic microbiome research.</title>
        <authorList>
            <person name="Poyet M."/>
            <person name="Groussin M."/>
            <person name="Gibbons S.M."/>
            <person name="Avila-Pacheco J."/>
            <person name="Jiang X."/>
            <person name="Kearney S.M."/>
            <person name="Perrotta A.R."/>
            <person name="Berdy B."/>
            <person name="Zhao S."/>
            <person name="Lieberman T.D."/>
            <person name="Swanson P.K."/>
            <person name="Smith M."/>
            <person name="Roesemann S."/>
            <person name="Alexander J.E."/>
            <person name="Rich S.A."/>
            <person name="Livny J."/>
            <person name="Vlamakis H."/>
            <person name="Clish C."/>
            <person name="Bullock K."/>
            <person name="Deik A."/>
            <person name="Scott J."/>
            <person name="Pierce K.A."/>
            <person name="Xavier R.J."/>
            <person name="Alm E.J."/>
        </authorList>
    </citation>
    <scope>NUCLEOTIDE SEQUENCE [LARGE SCALE GENOMIC DNA]</scope>
    <source>
        <strain evidence="8 13">BIOML-A37</strain>
        <strain evidence="7 12">BIOML-A55</strain>
        <strain evidence="6 11">BIOML-A65</strain>
    </source>
</reference>
<dbReference type="Proteomes" id="UP000468842">
    <property type="component" value="Unassembled WGS sequence"/>
</dbReference>
<reference evidence="9 10" key="1">
    <citation type="submission" date="2017-12" db="EMBL/GenBank/DDBJ databases">
        <title>Bifidobacterium longum APC/DPC strains.</title>
        <authorList>
            <person name="Arboleya S."/>
        </authorList>
    </citation>
    <scope>NUCLEOTIDE SEQUENCE [LARGE SCALE GENOMIC DNA]</scope>
    <source>
        <strain evidence="9 10">APC1503</strain>
    </source>
</reference>
<feature type="domain" description="Glycosyl hydrolase family 36 N-terminal" evidence="5">
    <location>
        <begin position="20"/>
        <end position="262"/>
    </location>
</feature>
<dbReference type="CDD" id="cd14791">
    <property type="entry name" value="GH36"/>
    <property type="match status" value="1"/>
</dbReference>
<dbReference type="EC" id="3.2.1.22" evidence="2"/>
<keyword evidence="3 9" id="KW-0378">Hydrolase</keyword>
<dbReference type="SMR" id="A0A2N0SY34"/>
<dbReference type="EMBL" id="WDRM01000007">
    <property type="protein sequence ID" value="KAB7338748.1"/>
    <property type="molecule type" value="Genomic_DNA"/>
</dbReference>
<dbReference type="InterPro" id="IPR000111">
    <property type="entry name" value="Glyco_hydro_27/36_CS"/>
</dbReference>
<gene>
    <name evidence="9" type="ORF">APC1503_0033</name>
    <name evidence="8" type="ORF">GBB40_05130</name>
    <name evidence="7" type="ORF">GBB63_03660</name>
    <name evidence="6" type="ORF">GBB73_04015</name>
</gene>
<dbReference type="FunFam" id="3.20.20.70:FF:000118">
    <property type="entry name" value="Alpha-galactosidase"/>
    <property type="match status" value="1"/>
</dbReference>
<dbReference type="GO" id="GO:0016052">
    <property type="term" value="P:carbohydrate catabolic process"/>
    <property type="evidence" value="ECO:0007669"/>
    <property type="project" value="InterPro"/>
</dbReference>
<evidence type="ECO:0000313" key="7">
    <source>
        <dbReference type="EMBL" id="KAB7359781.1"/>
    </source>
</evidence>
<dbReference type="PROSITE" id="PS00512">
    <property type="entry name" value="ALPHA_GALACTOSIDASE"/>
    <property type="match status" value="1"/>
</dbReference>
<protein>
    <recommendedName>
        <fullName evidence="2">alpha-galactosidase</fullName>
        <ecNumber evidence="2">3.2.1.22</ecNumber>
    </recommendedName>
</protein>
<dbReference type="Proteomes" id="UP000430971">
    <property type="component" value="Unassembled WGS sequence"/>
</dbReference>
<dbReference type="InterPro" id="IPR013780">
    <property type="entry name" value="Glyco_hydro_b"/>
</dbReference>
<dbReference type="Gene3D" id="2.60.40.1180">
    <property type="entry name" value="Golgi alpha-mannosidase II"/>
    <property type="match status" value="1"/>
</dbReference>
<dbReference type="EMBL" id="PJDT01000001">
    <property type="protein sequence ID" value="PKC91485.1"/>
    <property type="molecule type" value="Genomic_DNA"/>
</dbReference>
<dbReference type="Proteomes" id="UP000460881">
    <property type="component" value="Unassembled WGS sequence"/>
</dbReference>
<evidence type="ECO:0000313" key="9">
    <source>
        <dbReference type="EMBL" id="PKC91485.1"/>
    </source>
</evidence>
<dbReference type="EMBL" id="WDQK01000008">
    <property type="protein sequence ID" value="KAB7395494.1"/>
    <property type="molecule type" value="Genomic_DNA"/>
</dbReference>
<dbReference type="GO" id="GO:0004557">
    <property type="term" value="F:alpha-galactosidase activity"/>
    <property type="evidence" value="ECO:0007669"/>
    <property type="project" value="UniProtKB-EC"/>
</dbReference>
<dbReference type="Gene3D" id="3.20.20.70">
    <property type="entry name" value="Aldolase class I"/>
    <property type="match status" value="1"/>
</dbReference>
<evidence type="ECO:0000313" key="8">
    <source>
        <dbReference type="EMBL" id="KAB7395494.1"/>
    </source>
</evidence>
<evidence type="ECO:0000256" key="1">
    <source>
        <dbReference type="ARBA" id="ARBA00001255"/>
    </source>
</evidence>
<evidence type="ECO:0000313" key="6">
    <source>
        <dbReference type="EMBL" id="KAB7338748.1"/>
    </source>
</evidence>
<evidence type="ECO:0000313" key="11">
    <source>
        <dbReference type="Proteomes" id="UP000430971"/>
    </source>
</evidence>
<dbReference type="InterPro" id="IPR002252">
    <property type="entry name" value="Glyco_hydro_36"/>
</dbReference>
<dbReference type="InterPro" id="IPR038417">
    <property type="entry name" value="Alpga-gal_N_sf"/>
</dbReference>
<evidence type="ECO:0000256" key="3">
    <source>
        <dbReference type="ARBA" id="ARBA00022801"/>
    </source>
</evidence>
<comment type="caution">
    <text evidence="8">The sequence shown here is derived from an EMBL/GenBank/DDBJ whole genome shotgun (WGS) entry which is preliminary data.</text>
</comment>
<dbReference type="PANTHER" id="PTHR43053:SF3">
    <property type="entry name" value="ALPHA-GALACTOSIDASE C-RELATED"/>
    <property type="match status" value="1"/>
</dbReference>
<dbReference type="RefSeq" id="WP_077381863.1">
    <property type="nucleotide sequence ID" value="NZ_CP135993.1"/>
</dbReference>
<sequence>MLFPSVSVPGELTRIALSDVHAGDDLPNVNALLSTDDPTAYADAPESTPRAVPLLTEHALNTFTRPGLRGFRITVDDAEDEASAADFAALMQLGGGWTPRFAIAQEPEVSDRRLAYRAVDESAGLELGTELESLAGGSLRIRHTLTNRADSPYVVQGLDVSVPLADNQTELLDFTGRHERERQPQRHTIADGIWSREFRWGKTGFEGPLFVAGTPGFDFAHGSVLMVQPAWSGNNELYVQRDMAQIATVSAGELLEPGEIVLRQGESYATPWIMVTASNSGLDGAAASLHQWERSLPAHPRRQPVVLNVWEGVMFDHNLDTLLEIARRAAAIGVERYVLDDGWFHLRRDDHAGLGDWWVDPDVWPEGLHPLVDFVHEQGMQFGLWFEPEMVNPDSDLYREHPDWVLQAAPRTPILQRHQLVLDLANPEAFDHVYRAIHDVLSQYRIDYIKWDHNRYLLEAGSNLHGGAASIHNQTVAYYRLLDKLRADFPDIEWESCASGGGRIDTGVIEHVQRCWTSDMTDALSRQCIQRWTVQNIAPEYLGAHISQPTSQQTGRTYSVAFRAATAVFHSFGIEWDITKASDADLQELASWIVWYKANRDFLHSGRFVRLDVADPAVLAHGVVAADGSRALIAHVQYEESSSNRGVWLRVPGLDADARYALRWVGPEPARASLEPIDPLGPVGSRSVSGAWLASPGVRVPRCRPETVRLVEIVKV</sequence>
<dbReference type="Pfam" id="PF02065">
    <property type="entry name" value="Melibiase"/>
    <property type="match status" value="1"/>
</dbReference>
<dbReference type="PANTHER" id="PTHR43053">
    <property type="entry name" value="GLYCOSIDASE FAMILY 31"/>
    <property type="match status" value="1"/>
</dbReference>
<dbReference type="PRINTS" id="PR00743">
    <property type="entry name" value="GLHYDRLASE36"/>
</dbReference>
<dbReference type="Proteomes" id="UP000232654">
    <property type="component" value="Unassembled WGS sequence"/>
</dbReference>
<dbReference type="Pfam" id="PF16875">
    <property type="entry name" value="Glyco_hydro_36N"/>
    <property type="match status" value="1"/>
</dbReference>
<evidence type="ECO:0000256" key="4">
    <source>
        <dbReference type="ARBA" id="ARBA00023295"/>
    </source>
</evidence>
<keyword evidence="4" id="KW-0326">Glycosidase</keyword>
<dbReference type="InterPro" id="IPR031704">
    <property type="entry name" value="Glyco_hydro_36_N"/>
</dbReference>
<dbReference type="InterPro" id="IPR017853">
    <property type="entry name" value="GH"/>
</dbReference>
<dbReference type="Gene3D" id="2.70.98.60">
    <property type="entry name" value="alpha-galactosidase from lactobacil brevis"/>
    <property type="match status" value="1"/>
</dbReference>
<evidence type="ECO:0000313" key="12">
    <source>
        <dbReference type="Proteomes" id="UP000460881"/>
    </source>
</evidence>
<accession>A0A2N0SY34</accession>
<comment type="catalytic activity">
    <reaction evidence="1">
        <text>Hydrolysis of terminal, non-reducing alpha-D-galactose residues in alpha-D-galactosides, including galactose oligosaccharides, galactomannans and galactolipids.</text>
        <dbReference type="EC" id="3.2.1.22"/>
    </reaction>
</comment>
<dbReference type="InterPro" id="IPR013785">
    <property type="entry name" value="Aldolase_TIM"/>
</dbReference>
<dbReference type="AlphaFoldDB" id="A0A2N0SY34"/>
<evidence type="ECO:0000313" key="13">
    <source>
        <dbReference type="Proteomes" id="UP000468842"/>
    </source>
</evidence>
<evidence type="ECO:0000313" key="10">
    <source>
        <dbReference type="Proteomes" id="UP000232654"/>
    </source>
</evidence>
<dbReference type="InterPro" id="IPR050985">
    <property type="entry name" value="Alpha-glycosidase_related"/>
</dbReference>
<dbReference type="EMBL" id="WDRC01000007">
    <property type="protein sequence ID" value="KAB7359781.1"/>
    <property type="molecule type" value="Genomic_DNA"/>
</dbReference>
<dbReference type="SUPFAM" id="SSF51445">
    <property type="entry name" value="(Trans)glycosidases"/>
    <property type="match status" value="1"/>
</dbReference>
<proteinExistence type="predicted"/>
<evidence type="ECO:0000259" key="5">
    <source>
        <dbReference type="Pfam" id="PF16875"/>
    </source>
</evidence>
<name>A0A2N0SY34_BIFLN</name>
<organism evidence="8 13">
    <name type="scientific">Bifidobacterium longum</name>
    <dbReference type="NCBI Taxonomy" id="216816"/>
    <lineage>
        <taxon>Bacteria</taxon>
        <taxon>Bacillati</taxon>
        <taxon>Actinomycetota</taxon>
        <taxon>Actinomycetes</taxon>
        <taxon>Bifidobacteriales</taxon>
        <taxon>Bifidobacteriaceae</taxon>
        <taxon>Bifidobacterium</taxon>
    </lineage>
</organism>
<evidence type="ECO:0000256" key="2">
    <source>
        <dbReference type="ARBA" id="ARBA00012755"/>
    </source>
</evidence>